<evidence type="ECO:0000256" key="12">
    <source>
        <dbReference type="ARBA" id="ARBA00023014"/>
    </source>
</evidence>
<sequence length="435" mass="49725">MESETLFKEEEEPPGHLTGLVHVKNNVSDFLLFKEELSQYPIKQKSDSVLFPFKDSARSRIFRTRLYPEITRLEWFDWHWQMRNAIRDVDTLSQVINLSDNERQAMMHHSGALPVSITPYYASLINPDDPSDPLRRCVVPVVDECLHTEGEEEDPLCEDVDSPVPGIIHRYPDRVLFLVTDSCSTYCRYCTRSRIIERSKHHLINLEKWEKAIQYIAGNKNVRDVLLSGGDPLTLSDEKLEWLLTRLHKISHVELIRIGTKVPVVLPQRITPALTIMLRRYHPLWMSIHITHPRELTPEMSAACIRLADAGIPLGSQTVLLSGINDDVETMTRLVHGQLQIRIRPYYLYQCDPIPGSSHFRTPISKGIEIIQGMRGHTTGYAVPTYVVDAPGGGGKIPLLPEYAIGWENGALLLRNYEGNTFRYPDNHAKSKDIH</sequence>
<dbReference type="SUPFAM" id="SSF102114">
    <property type="entry name" value="Radical SAM enzymes"/>
    <property type="match status" value="1"/>
</dbReference>
<dbReference type="GO" id="GO:0051539">
    <property type="term" value="F:4 iron, 4 sulfur cluster binding"/>
    <property type="evidence" value="ECO:0007669"/>
    <property type="project" value="UniProtKB-KW"/>
</dbReference>
<dbReference type="InterPro" id="IPR058240">
    <property type="entry name" value="rSAM_sf"/>
</dbReference>
<evidence type="ECO:0000256" key="13">
    <source>
        <dbReference type="ARBA" id="ARBA00023235"/>
    </source>
</evidence>
<evidence type="ECO:0000256" key="5">
    <source>
        <dbReference type="ARBA" id="ARBA00012144"/>
    </source>
</evidence>
<evidence type="ECO:0000256" key="6">
    <source>
        <dbReference type="ARBA" id="ARBA00022363"/>
    </source>
</evidence>
<dbReference type="GO" id="GO:0046872">
    <property type="term" value="F:metal ion binding"/>
    <property type="evidence" value="ECO:0007669"/>
    <property type="project" value="UniProtKB-KW"/>
</dbReference>
<evidence type="ECO:0000256" key="8">
    <source>
        <dbReference type="ARBA" id="ARBA00022691"/>
    </source>
</evidence>
<dbReference type="SFLD" id="SFLDS00029">
    <property type="entry name" value="Radical_SAM"/>
    <property type="match status" value="1"/>
</dbReference>
<dbReference type="GO" id="GO:0050066">
    <property type="term" value="F:L-lysine 2,3-aminomutase activity"/>
    <property type="evidence" value="ECO:0007669"/>
    <property type="project" value="UniProtKB-EC"/>
</dbReference>
<dbReference type="InterPro" id="IPR013785">
    <property type="entry name" value="Aldolase_TIM"/>
</dbReference>
<dbReference type="EC" id="5.4.3.2" evidence="5"/>
<comment type="caution">
    <text evidence="15">The sequence shown here is derived from an EMBL/GenBank/DDBJ whole genome shotgun (WGS) entry which is preliminary data.</text>
</comment>
<gene>
    <name evidence="15" type="ORF">ASZ90_005735</name>
</gene>
<dbReference type="SFLD" id="SFLDG01070">
    <property type="entry name" value="PLP-dependent"/>
    <property type="match status" value="1"/>
</dbReference>
<dbReference type="InterPro" id="IPR003739">
    <property type="entry name" value="Lys_aminomutase/Glu_NH3_mut"/>
</dbReference>
<dbReference type="EMBL" id="LNQE01000847">
    <property type="protein sequence ID" value="KUG24447.1"/>
    <property type="molecule type" value="Genomic_DNA"/>
</dbReference>
<dbReference type="NCBIfam" id="TIGR00238">
    <property type="entry name" value="KamA family radical SAM protein"/>
    <property type="match status" value="1"/>
</dbReference>
<dbReference type="PANTHER" id="PTHR30538:SF1">
    <property type="entry name" value="L-LYSINE 2,3-AMINOMUTASE"/>
    <property type="match status" value="1"/>
</dbReference>
<keyword evidence="12" id="KW-0411">Iron-sulfur</keyword>
<keyword evidence="10" id="KW-0663">Pyridoxal phosphate</keyword>
<protein>
    <recommendedName>
        <fullName evidence="6">L-lysine 2,3-aminomutase</fullName>
        <ecNumber evidence="5">5.4.3.2</ecNumber>
    </recommendedName>
</protein>
<dbReference type="PROSITE" id="PS51918">
    <property type="entry name" value="RADICAL_SAM"/>
    <property type="match status" value="1"/>
</dbReference>
<dbReference type="InterPro" id="IPR007197">
    <property type="entry name" value="rSAM"/>
</dbReference>
<evidence type="ECO:0000256" key="2">
    <source>
        <dbReference type="ARBA" id="ARBA00001933"/>
    </source>
</evidence>
<dbReference type="SFLD" id="SFLDF00283">
    <property type="entry name" value="L-lysine_2_3-aminomutase_(LAM"/>
    <property type="match status" value="1"/>
</dbReference>
<comment type="cofactor">
    <cofactor evidence="3">
        <name>[4Fe-4S] cluster</name>
        <dbReference type="ChEBI" id="CHEBI:49883"/>
    </cofactor>
</comment>
<dbReference type="PANTHER" id="PTHR30538">
    <property type="entry name" value="LYSINE 2,3-AMINOMUTASE-RELATED"/>
    <property type="match status" value="1"/>
</dbReference>
<evidence type="ECO:0000256" key="1">
    <source>
        <dbReference type="ARBA" id="ARBA00000911"/>
    </source>
</evidence>
<dbReference type="InterPro" id="IPR022459">
    <property type="entry name" value="Lysine_aminomutase"/>
</dbReference>
<dbReference type="PIRSF" id="PIRSF004911">
    <property type="entry name" value="DUF160"/>
    <property type="match status" value="1"/>
</dbReference>
<dbReference type="Gene3D" id="6.10.140.1170">
    <property type="match status" value="1"/>
</dbReference>
<reference evidence="15" key="1">
    <citation type="journal article" date="2015" name="Proc. Natl. Acad. Sci. U.S.A.">
        <title>Networks of energetic and metabolic interactions define dynamics in microbial communities.</title>
        <authorList>
            <person name="Embree M."/>
            <person name="Liu J.K."/>
            <person name="Al-Bassam M.M."/>
            <person name="Zengler K."/>
        </authorList>
    </citation>
    <scope>NUCLEOTIDE SEQUENCE</scope>
</reference>
<evidence type="ECO:0000256" key="9">
    <source>
        <dbReference type="ARBA" id="ARBA00022723"/>
    </source>
</evidence>
<dbReference type="AlphaFoldDB" id="A0A0W8FU45"/>
<evidence type="ECO:0000256" key="4">
    <source>
        <dbReference type="ARBA" id="ARBA00008703"/>
    </source>
</evidence>
<evidence type="ECO:0000259" key="14">
    <source>
        <dbReference type="PROSITE" id="PS51918"/>
    </source>
</evidence>
<comment type="catalytic activity">
    <reaction evidence="1">
        <text>L-lysine = (3S)-3,6-diaminohexanoate</text>
        <dbReference type="Rhea" id="RHEA:19177"/>
        <dbReference type="ChEBI" id="CHEBI:32551"/>
        <dbReference type="ChEBI" id="CHEBI:57434"/>
        <dbReference type="EC" id="5.4.3.2"/>
    </reaction>
</comment>
<name>A0A0W8FU45_9ZZZZ</name>
<dbReference type="Pfam" id="PF12544">
    <property type="entry name" value="LAM_C"/>
    <property type="match status" value="1"/>
</dbReference>
<dbReference type="Pfam" id="PF04055">
    <property type="entry name" value="Radical_SAM"/>
    <property type="match status" value="1"/>
</dbReference>
<keyword evidence="13 15" id="KW-0413">Isomerase</keyword>
<organism evidence="15">
    <name type="scientific">hydrocarbon metagenome</name>
    <dbReference type="NCBI Taxonomy" id="938273"/>
    <lineage>
        <taxon>unclassified sequences</taxon>
        <taxon>metagenomes</taxon>
        <taxon>ecological metagenomes</taxon>
    </lineage>
</organism>
<evidence type="ECO:0000256" key="10">
    <source>
        <dbReference type="ARBA" id="ARBA00022898"/>
    </source>
</evidence>
<dbReference type="InterPro" id="IPR025895">
    <property type="entry name" value="LAM_C_dom"/>
</dbReference>
<keyword evidence="11" id="KW-0408">Iron</keyword>
<evidence type="ECO:0000256" key="7">
    <source>
        <dbReference type="ARBA" id="ARBA00022485"/>
    </source>
</evidence>
<keyword evidence="9" id="KW-0479">Metal-binding</keyword>
<evidence type="ECO:0000313" key="15">
    <source>
        <dbReference type="EMBL" id="KUG24447.1"/>
    </source>
</evidence>
<evidence type="ECO:0000256" key="11">
    <source>
        <dbReference type="ARBA" id="ARBA00023004"/>
    </source>
</evidence>
<proteinExistence type="inferred from homology"/>
<keyword evidence="7" id="KW-0004">4Fe-4S</keyword>
<dbReference type="CDD" id="cd01335">
    <property type="entry name" value="Radical_SAM"/>
    <property type="match status" value="1"/>
</dbReference>
<comment type="cofactor">
    <cofactor evidence="2">
        <name>pyridoxal 5'-phosphate</name>
        <dbReference type="ChEBI" id="CHEBI:597326"/>
    </cofactor>
</comment>
<feature type="domain" description="Radical SAM core" evidence="14">
    <location>
        <begin position="169"/>
        <end position="382"/>
    </location>
</feature>
<comment type="similarity">
    <text evidence="4">Belongs to the radical SAM superfamily. KamA family.</text>
</comment>
<keyword evidence="8" id="KW-0949">S-adenosyl-L-methionine</keyword>
<accession>A0A0W8FU45</accession>
<evidence type="ECO:0000256" key="3">
    <source>
        <dbReference type="ARBA" id="ARBA00001966"/>
    </source>
</evidence>
<dbReference type="Gene3D" id="3.20.20.70">
    <property type="entry name" value="Aldolase class I"/>
    <property type="match status" value="1"/>
</dbReference>